<dbReference type="GO" id="GO:0008270">
    <property type="term" value="F:zinc ion binding"/>
    <property type="evidence" value="ECO:0007669"/>
    <property type="project" value="InterPro"/>
</dbReference>
<comment type="cofactor">
    <cofactor evidence="10">
        <name>Ca(2+)</name>
        <dbReference type="ChEBI" id="CHEBI:29108"/>
    </cofactor>
    <text evidence="10">Can bind about 5 Ca(2+) ions per subunit.</text>
</comment>
<feature type="binding site" evidence="10">
    <location>
        <position position="228"/>
    </location>
    <ligand>
        <name>Ca(2+)</name>
        <dbReference type="ChEBI" id="CHEBI:29108"/>
        <label>1</label>
    </ligand>
</feature>
<evidence type="ECO:0000256" key="7">
    <source>
        <dbReference type="ARBA" id="ARBA00023049"/>
    </source>
</evidence>
<dbReference type="FunFam" id="3.40.390.10:FF:000021">
    <property type="entry name" value="Matrix metallopeptidase 28"/>
    <property type="match status" value="1"/>
</dbReference>
<feature type="binding site" evidence="9">
    <location>
        <position position="246"/>
    </location>
    <ligand>
        <name>Zn(2+)</name>
        <dbReference type="ChEBI" id="CHEBI:29105"/>
        <label>2</label>
        <note>catalytic</note>
    </ligand>
</feature>
<feature type="binding site" evidence="10">
    <location>
        <position position="206"/>
    </location>
    <ligand>
        <name>Ca(2+)</name>
        <dbReference type="ChEBI" id="CHEBI:29108"/>
        <label>3</label>
    </ligand>
</feature>
<dbReference type="Gene3D" id="2.110.10.10">
    <property type="entry name" value="Hemopexin-like domain"/>
    <property type="match status" value="1"/>
</dbReference>
<dbReference type="PANTHER" id="PTHR10201">
    <property type="entry name" value="MATRIX METALLOPROTEINASE"/>
    <property type="match status" value="1"/>
</dbReference>
<dbReference type="Gene3D" id="3.40.390.10">
    <property type="entry name" value="Collagenase (Catalytic Domain)"/>
    <property type="match status" value="1"/>
</dbReference>
<feature type="binding site" evidence="10">
    <location>
        <position position="342"/>
    </location>
    <ligand>
        <name>Ca(2+)</name>
        <dbReference type="ChEBI" id="CHEBI:29108"/>
        <label>4</label>
    </ligand>
</feature>
<feature type="binding site" evidence="10">
    <location>
        <position position="225"/>
    </location>
    <ligand>
        <name>Ca(2+)</name>
        <dbReference type="ChEBI" id="CHEBI:29108"/>
        <label>3</label>
    </ligand>
</feature>
<dbReference type="SUPFAM" id="SSF55486">
    <property type="entry name" value="Metalloproteases ('zincins'), catalytic domain"/>
    <property type="match status" value="1"/>
</dbReference>
<dbReference type="SMART" id="SM00120">
    <property type="entry name" value="HX"/>
    <property type="match status" value="3"/>
</dbReference>
<dbReference type="RefSeq" id="XP_030916467.1">
    <property type="nucleotide sequence ID" value="XM_031060607.1"/>
</dbReference>
<evidence type="ECO:0000313" key="14">
    <source>
        <dbReference type="RefSeq" id="XP_030916467.1"/>
    </source>
</evidence>
<protein>
    <submittedName>
        <fullName evidence="14">Matrix metalloproteinase-28</fullName>
    </submittedName>
</protein>
<dbReference type="SMART" id="SM00235">
    <property type="entry name" value="ZnMc"/>
    <property type="match status" value="1"/>
</dbReference>
<proteinExistence type="inferred from homology"/>
<dbReference type="PRINTS" id="PR00138">
    <property type="entry name" value="MATRIXIN"/>
</dbReference>
<feature type="active site" evidence="8">
    <location>
        <position position="247"/>
    </location>
</feature>
<evidence type="ECO:0000256" key="2">
    <source>
        <dbReference type="ARBA" id="ARBA00022670"/>
    </source>
</evidence>
<dbReference type="CTD" id="79148"/>
<evidence type="ECO:0000259" key="12">
    <source>
        <dbReference type="SMART" id="SM00235"/>
    </source>
</evidence>
<evidence type="ECO:0000256" key="4">
    <source>
        <dbReference type="ARBA" id="ARBA00022801"/>
    </source>
</evidence>
<evidence type="ECO:0000256" key="3">
    <source>
        <dbReference type="ARBA" id="ARBA00022723"/>
    </source>
</evidence>
<comment type="cofactor">
    <cofactor evidence="10">
        <name>Zn(2+)</name>
        <dbReference type="ChEBI" id="CHEBI:29105"/>
    </cofactor>
    <text evidence="10">Binds 2 Zn(2+) ions per subunit.</text>
</comment>
<feature type="binding site" evidence="10">
    <location>
        <position position="228"/>
    </location>
    <ligand>
        <name>Ca(2+)</name>
        <dbReference type="ChEBI" id="CHEBI:29108"/>
        <label>3</label>
    </ligand>
</feature>
<dbReference type="GO" id="GO:0030574">
    <property type="term" value="P:collagen catabolic process"/>
    <property type="evidence" value="ECO:0007669"/>
    <property type="project" value="TreeGrafter"/>
</dbReference>
<feature type="binding site" evidence="10">
    <location>
        <position position="223"/>
    </location>
    <ligand>
        <name>Zn(2+)</name>
        <dbReference type="ChEBI" id="CHEBI:29105"/>
        <label>1</label>
    </ligand>
</feature>
<gene>
    <name evidence="14" type="primary">MMP28</name>
</gene>
<sequence>MELEEMKLEEMELEEMRAAEHNVALFLEKYGYFRERGTGTHSPAEFSKALRGFQRVTHLPPSGLLDAPTLHQMALPRCGTDDGHGRAAPARRRRSSAQHGAILCPGHVGSEQSRRGIEQEVGKQEQPVPCGSWGSFLGITKLTYRLVNRPPYLPQHGVRLAVRAAFQLWSNVSSLLFWEAQDGPADIRLTFFHGDHNDGLNNAFDGPGGALAHAFLPRRGEAHFDSAERWSLHSGKGRNLFIVVAHEVGHTLGLQHSPVKSALMSPYYKKLSKDFVLSWDDILAIQSLYGKPSKGSAIQLPGKVFTHFQDWNTDLYSRDRQQRSLSTYYCHSFFDAITSDGDHNLYIFKGSPYWVVPGGRCWRYAGSQLDAGFPRKCSALGLPRHPDTALYFQQLRRLVLFKGPKYFVVGEDPLGVEPYYPRSLRDWAGLPPGTAGALTHRDRALYFFRDDQFWKFDQDKLQVVATGKWAAQLAWMGCWDANSEQVLF</sequence>
<dbReference type="InterPro" id="IPR036365">
    <property type="entry name" value="PGBD-like_sf"/>
</dbReference>
<dbReference type="Pfam" id="PF00413">
    <property type="entry name" value="Peptidase_M10"/>
    <property type="match status" value="1"/>
</dbReference>
<accession>A0A8N5EV20</accession>
<dbReference type="PANTHER" id="PTHR10201:SF298">
    <property type="entry name" value="MATRIX METALLOPROTEINASE-28"/>
    <property type="match status" value="1"/>
</dbReference>
<evidence type="ECO:0000313" key="13">
    <source>
        <dbReference type="Proteomes" id="UP000504602"/>
    </source>
</evidence>
<dbReference type="GO" id="GO:0004222">
    <property type="term" value="F:metalloendopeptidase activity"/>
    <property type="evidence" value="ECO:0007669"/>
    <property type="project" value="InterPro"/>
</dbReference>
<feature type="binding site" evidence="9">
    <location>
        <position position="250"/>
    </location>
    <ligand>
        <name>Zn(2+)</name>
        <dbReference type="ChEBI" id="CHEBI:29105"/>
        <label>2</label>
        <note>catalytic</note>
    </ligand>
</feature>
<organism evidence="13 14">
    <name type="scientific">Geospiza fortis</name>
    <name type="common">Medium ground-finch</name>
    <dbReference type="NCBI Taxonomy" id="48883"/>
    <lineage>
        <taxon>Eukaryota</taxon>
        <taxon>Metazoa</taxon>
        <taxon>Chordata</taxon>
        <taxon>Craniata</taxon>
        <taxon>Vertebrata</taxon>
        <taxon>Euteleostomi</taxon>
        <taxon>Archelosauria</taxon>
        <taxon>Archosauria</taxon>
        <taxon>Dinosauria</taxon>
        <taxon>Saurischia</taxon>
        <taxon>Theropoda</taxon>
        <taxon>Coelurosauria</taxon>
        <taxon>Aves</taxon>
        <taxon>Neognathae</taxon>
        <taxon>Neoaves</taxon>
        <taxon>Telluraves</taxon>
        <taxon>Australaves</taxon>
        <taxon>Passeriformes</taxon>
        <taxon>Thraupidae</taxon>
        <taxon>Geospiza</taxon>
    </lineage>
</organism>
<keyword evidence="7 14" id="KW-0482">Metalloprotease</keyword>
<evidence type="ECO:0000256" key="5">
    <source>
        <dbReference type="ARBA" id="ARBA00022833"/>
    </source>
</evidence>
<keyword evidence="5 9" id="KW-0862">Zinc</keyword>
<dbReference type="CDD" id="cd04278">
    <property type="entry name" value="ZnMc_MMP"/>
    <property type="match status" value="1"/>
</dbReference>
<evidence type="ECO:0000256" key="6">
    <source>
        <dbReference type="ARBA" id="ARBA00022837"/>
    </source>
</evidence>
<dbReference type="InterPro" id="IPR024079">
    <property type="entry name" value="MetalloPept_cat_dom_sf"/>
</dbReference>
<keyword evidence="13" id="KW-1185">Reference proteome</keyword>
<evidence type="ECO:0000256" key="10">
    <source>
        <dbReference type="PIRSR" id="PIRSR621190-2"/>
    </source>
</evidence>
<dbReference type="AlphaFoldDB" id="A0A8N5EV20"/>
<feature type="binding site" evidence="10">
    <location>
        <position position="186"/>
    </location>
    <ligand>
        <name>Ca(2+)</name>
        <dbReference type="ChEBI" id="CHEBI:29108"/>
        <label>2</label>
    </ligand>
</feature>
<dbReference type="GO" id="GO:0031012">
    <property type="term" value="C:extracellular matrix"/>
    <property type="evidence" value="ECO:0007669"/>
    <property type="project" value="InterPro"/>
</dbReference>
<feature type="domain" description="Peptidase metallopeptidase" evidence="12">
    <location>
        <begin position="129"/>
        <end position="291"/>
    </location>
</feature>
<dbReference type="InterPro" id="IPR033739">
    <property type="entry name" value="M10A_MMP"/>
</dbReference>
<dbReference type="InterPro" id="IPR036375">
    <property type="entry name" value="Hemopexin-like_dom_sf"/>
</dbReference>
<feature type="binding site" evidence="10">
    <location>
        <position position="264"/>
    </location>
    <ligand>
        <name>Zn(2+)</name>
        <dbReference type="ChEBI" id="CHEBI:29105"/>
        <label>2</label>
        <note>catalytic</note>
    </ligand>
</feature>
<dbReference type="SUPFAM" id="SSF47090">
    <property type="entry name" value="PGBD-like"/>
    <property type="match status" value="1"/>
</dbReference>
<keyword evidence="4" id="KW-0378">Hydrolase</keyword>
<dbReference type="InterPro" id="IPR006026">
    <property type="entry name" value="Peptidase_Metallo"/>
</dbReference>
<dbReference type="PIRSF" id="PIRSF001191">
    <property type="entry name" value="Peptidase_M10A_matrix"/>
    <property type="match status" value="1"/>
</dbReference>
<feature type="binding site" evidence="10">
    <location>
        <position position="205"/>
    </location>
    <ligand>
        <name>Ca(2+)</name>
        <dbReference type="ChEBI" id="CHEBI:29108"/>
        <label>3</label>
    </ligand>
</feature>
<dbReference type="GO" id="GO:0006508">
    <property type="term" value="P:proteolysis"/>
    <property type="evidence" value="ECO:0007669"/>
    <property type="project" value="UniProtKB-KW"/>
</dbReference>
<feature type="repeat" description="Hemopexin" evidence="11">
    <location>
        <begin position="431"/>
        <end position="478"/>
    </location>
</feature>
<dbReference type="GO" id="GO:0030198">
    <property type="term" value="P:extracellular matrix organization"/>
    <property type="evidence" value="ECO:0007669"/>
    <property type="project" value="TreeGrafter"/>
</dbReference>
<feature type="binding site" evidence="9">
    <location>
        <position position="256"/>
    </location>
    <ligand>
        <name>Zn(2+)</name>
        <dbReference type="ChEBI" id="CHEBI:29105"/>
        <label>2</label>
        <note>catalytic</note>
    </ligand>
</feature>
<evidence type="ECO:0000256" key="8">
    <source>
        <dbReference type="PIRSR" id="PIRSR001191-1"/>
    </source>
</evidence>
<dbReference type="InterPro" id="IPR001818">
    <property type="entry name" value="Pept_M10_metallopeptidase"/>
</dbReference>
<feature type="binding site" evidence="10">
    <location>
        <position position="389"/>
    </location>
    <ligand>
        <name>Ca(2+)</name>
        <dbReference type="ChEBI" id="CHEBI:29108"/>
        <label>5</label>
    </ligand>
</feature>
<dbReference type="InterPro" id="IPR021190">
    <property type="entry name" value="Pept_M10A"/>
</dbReference>
<dbReference type="OrthoDB" id="406838at2759"/>
<dbReference type="InterPro" id="IPR018487">
    <property type="entry name" value="Hemopexin-like_repeat"/>
</dbReference>
<dbReference type="GeneID" id="102032123"/>
<feature type="repeat" description="Hemopexin" evidence="11">
    <location>
        <begin position="383"/>
        <end position="430"/>
    </location>
</feature>
<dbReference type="Proteomes" id="UP000504602">
    <property type="component" value="Unplaced"/>
</dbReference>
<feature type="binding site" evidence="10">
    <location>
        <position position="198"/>
    </location>
    <ligand>
        <name>Zn(2+)</name>
        <dbReference type="ChEBI" id="CHEBI:29105"/>
        <label>1</label>
    </ligand>
</feature>
<dbReference type="SUPFAM" id="SSF50923">
    <property type="entry name" value="Hemopexin-like domain"/>
    <property type="match status" value="1"/>
</dbReference>
<keyword evidence="3 9" id="KW-0479">Metal-binding</keyword>
<keyword evidence="6 10" id="KW-0106">Calcium</keyword>
<keyword evidence="2" id="KW-0645">Protease</keyword>
<dbReference type="PROSITE" id="PS51642">
    <property type="entry name" value="HEMOPEXIN_2"/>
    <property type="match status" value="2"/>
</dbReference>
<evidence type="ECO:0000256" key="9">
    <source>
        <dbReference type="PIRSR" id="PIRSR001191-2"/>
    </source>
</evidence>
<dbReference type="Pfam" id="PF00045">
    <property type="entry name" value="Hemopexin"/>
    <property type="match status" value="1"/>
</dbReference>
<comment type="similarity">
    <text evidence="1">Belongs to the peptidase M10A family.</text>
</comment>
<feature type="binding site" evidence="10">
    <location>
        <position position="213"/>
    </location>
    <ligand>
        <name>Zn(2+)</name>
        <dbReference type="ChEBI" id="CHEBI:29105"/>
        <label>1</label>
    </ligand>
</feature>
<reference evidence="14" key="1">
    <citation type="submission" date="2025-08" db="UniProtKB">
        <authorList>
            <consortium name="RefSeq"/>
        </authorList>
    </citation>
    <scope>IDENTIFICATION</scope>
</reference>
<dbReference type="GO" id="GO:0005615">
    <property type="term" value="C:extracellular space"/>
    <property type="evidence" value="ECO:0007669"/>
    <property type="project" value="TreeGrafter"/>
</dbReference>
<evidence type="ECO:0000256" key="11">
    <source>
        <dbReference type="PROSITE-ProRule" id="PRU01011"/>
    </source>
</evidence>
<evidence type="ECO:0000256" key="1">
    <source>
        <dbReference type="ARBA" id="ARBA00010370"/>
    </source>
</evidence>
<feature type="binding site" evidence="10">
    <location>
        <position position="196"/>
    </location>
    <ligand>
        <name>Zn(2+)</name>
        <dbReference type="ChEBI" id="CHEBI:29105"/>
        <label>1</label>
    </ligand>
</feature>
<name>A0A8N5EV20_GEOFO</name>